<proteinExistence type="predicted"/>
<evidence type="ECO:0000313" key="1">
    <source>
        <dbReference type="EMBL" id="PPC75054.1"/>
    </source>
</evidence>
<accession>A0A2S5KJP5</accession>
<comment type="caution">
    <text evidence="1">The sequence shown here is derived from an EMBL/GenBank/DDBJ whole genome shotgun (WGS) entry which is preliminary data.</text>
</comment>
<protein>
    <submittedName>
        <fullName evidence="1">Uncharacterized protein</fullName>
    </submittedName>
</protein>
<dbReference type="AlphaFoldDB" id="A0A2S5KJP5"/>
<name>A0A2S5KJP5_9PROT</name>
<dbReference type="Proteomes" id="UP000238196">
    <property type="component" value="Unassembled WGS sequence"/>
</dbReference>
<evidence type="ECO:0000313" key="2">
    <source>
        <dbReference type="Proteomes" id="UP000238196"/>
    </source>
</evidence>
<reference evidence="1 2" key="1">
    <citation type="submission" date="2018-02" db="EMBL/GenBank/DDBJ databases">
        <title>novel marine gammaproteobacteria from coastal saline agro ecosystem.</title>
        <authorList>
            <person name="Krishnan R."/>
            <person name="Ramesh Kumar N."/>
        </authorList>
    </citation>
    <scope>NUCLEOTIDE SEQUENCE [LARGE SCALE GENOMIC DNA]</scope>
    <source>
        <strain evidence="1 2">228</strain>
    </source>
</reference>
<gene>
    <name evidence="1" type="ORF">C4K68_22445</name>
</gene>
<dbReference type="EMBL" id="PRLP01000111">
    <property type="protein sequence ID" value="PPC75054.1"/>
    <property type="molecule type" value="Genomic_DNA"/>
</dbReference>
<organism evidence="1 2">
    <name type="scientific">Proteobacteria bacterium 228</name>
    <dbReference type="NCBI Taxonomy" id="2083153"/>
    <lineage>
        <taxon>Bacteria</taxon>
        <taxon>Pseudomonadati</taxon>
        <taxon>Pseudomonadota</taxon>
    </lineage>
</organism>
<sequence>MGKFRFTDSQRHEFVESLSIDSLNKLRTTLIRMIATKKQAQRSMRKADPSFEINAKANNIGLDVSALFADASKYYR</sequence>